<dbReference type="InterPro" id="IPR045266">
    <property type="entry name" value="DOH_DOMON"/>
</dbReference>
<dbReference type="CDD" id="cd08760">
    <property type="entry name" value="Cyt_b561_FRRS1_like"/>
    <property type="match status" value="1"/>
</dbReference>
<dbReference type="SMART" id="SM00665">
    <property type="entry name" value="B561"/>
    <property type="match status" value="1"/>
</dbReference>
<evidence type="ECO:0000256" key="8">
    <source>
        <dbReference type="SAM" id="Phobius"/>
    </source>
</evidence>
<feature type="transmembrane region" description="Helical" evidence="8">
    <location>
        <begin position="290"/>
        <end position="310"/>
    </location>
</feature>
<proteinExistence type="predicted"/>
<dbReference type="AlphaFoldDB" id="A0A9K3M4M3"/>
<evidence type="ECO:0000256" key="9">
    <source>
        <dbReference type="SAM" id="SignalP"/>
    </source>
</evidence>
<organism evidence="11 12">
    <name type="scientific">Nitzschia inconspicua</name>
    <dbReference type="NCBI Taxonomy" id="303405"/>
    <lineage>
        <taxon>Eukaryota</taxon>
        <taxon>Sar</taxon>
        <taxon>Stramenopiles</taxon>
        <taxon>Ochrophyta</taxon>
        <taxon>Bacillariophyta</taxon>
        <taxon>Bacillariophyceae</taxon>
        <taxon>Bacillariophycidae</taxon>
        <taxon>Bacillariales</taxon>
        <taxon>Bacillariaceae</taxon>
        <taxon>Nitzschia</taxon>
    </lineage>
</organism>
<dbReference type="EMBL" id="JAGRRH010000003">
    <property type="protein sequence ID" value="KAG7372031.1"/>
    <property type="molecule type" value="Genomic_DNA"/>
</dbReference>
<feature type="transmembrane region" description="Helical" evidence="8">
    <location>
        <begin position="576"/>
        <end position="598"/>
    </location>
</feature>
<sequence length="600" mass="67067">MMSRLSLCSFLGWTLFGRFLVKAVSAQQNLQCSFSDEYPLDEDGTVLMQNYVNYQEGTYSVRLRYTEGYSWIGVGINYYGNSYMVPAHAVIGRMIENTPFIGRYWLERTVLNGVIPIEDPNGHLKTATASFTQQDGETVLEFTHDLIILEDGIIYENVTSSSSWIWAVGPEDNDWGSRHQLQGSFSVSLAETCVDSTSGLSDGNDILPVDFSPAGSDTFDSQNSTDADSDLATSSSIVFNQSTTQASRGLWITHGLFMGFAWGLCAPLAIRSSLFRNIGFLKKNDLWFKLHMYLNATVAFLTFVGFFLAVRAAKKEGGQGQFKDEIHHNVGLIIFLFVLVQCLLGYFRPHTEENAPKTIEEKEEPNEESMMKETNISKDESTIFDTEPFEKAERASACGDENAEEEGFELDMNALAADAEKNKTAKRSKFSWSFFIQPPVSPTPEISEEQKLDDLVAEFEKAGTSMNAPGEDGNEDENNGTAAHQDKHSWIFFTPSQASPPSETGEEQNLDQLQAKIKGGEISPDKDESEMSKARMLWKITHRVLGVILLSLAWYNCTTGIVLFSEKYNVDNERQLLNVFWGFAATIAVLFLVQGFILRQ</sequence>
<keyword evidence="6 8" id="KW-0472">Membrane</keyword>
<dbReference type="GO" id="GO:0016020">
    <property type="term" value="C:membrane"/>
    <property type="evidence" value="ECO:0007669"/>
    <property type="project" value="UniProtKB-SubCell"/>
</dbReference>
<dbReference type="PANTHER" id="PTHR23130">
    <property type="entry name" value="CYTOCHROME B561 AND DOMON DOMAIN-CONTAINING PROTEIN"/>
    <property type="match status" value="1"/>
</dbReference>
<comment type="subcellular location">
    <subcellularLocation>
        <location evidence="1">Membrane</location>
    </subcellularLocation>
</comment>
<evidence type="ECO:0000256" key="6">
    <source>
        <dbReference type="ARBA" id="ARBA00023136"/>
    </source>
</evidence>
<feature type="transmembrane region" description="Helical" evidence="8">
    <location>
        <begin position="330"/>
        <end position="347"/>
    </location>
</feature>
<evidence type="ECO:0000256" key="1">
    <source>
        <dbReference type="ARBA" id="ARBA00004370"/>
    </source>
</evidence>
<feature type="transmembrane region" description="Helical" evidence="8">
    <location>
        <begin position="544"/>
        <end position="564"/>
    </location>
</feature>
<evidence type="ECO:0000259" key="10">
    <source>
        <dbReference type="SMART" id="SM00665"/>
    </source>
</evidence>
<feature type="domain" description="Cytochrome b561" evidence="10">
    <location>
        <begin position="253"/>
        <end position="346"/>
    </location>
</feature>
<dbReference type="OrthoDB" id="19261at2759"/>
<reference evidence="11" key="2">
    <citation type="submission" date="2021-04" db="EMBL/GenBank/DDBJ databases">
        <authorList>
            <person name="Podell S."/>
        </authorList>
    </citation>
    <scope>NUCLEOTIDE SEQUENCE</scope>
    <source>
        <strain evidence="11">Hildebrandi</strain>
    </source>
</reference>
<dbReference type="CDD" id="cd09631">
    <property type="entry name" value="DOMON_DOH"/>
    <property type="match status" value="1"/>
</dbReference>
<feature type="chain" id="PRO_5039897487" evidence="9">
    <location>
        <begin position="27"/>
        <end position="600"/>
    </location>
</feature>
<dbReference type="Proteomes" id="UP000693970">
    <property type="component" value="Unassembled WGS sequence"/>
</dbReference>
<feature type="transmembrane region" description="Helical" evidence="8">
    <location>
        <begin position="249"/>
        <end position="270"/>
    </location>
</feature>
<feature type="region of interest" description="Disordered" evidence="7">
    <location>
        <begin position="464"/>
        <end position="483"/>
    </location>
</feature>
<keyword evidence="5 8" id="KW-1133">Transmembrane helix</keyword>
<evidence type="ECO:0000256" key="5">
    <source>
        <dbReference type="ARBA" id="ARBA00022989"/>
    </source>
</evidence>
<dbReference type="InterPro" id="IPR006593">
    <property type="entry name" value="Cyt_b561/ferric_Rdtase_TM"/>
</dbReference>
<keyword evidence="2" id="KW-0813">Transport</keyword>
<evidence type="ECO:0000313" key="12">
    <source>
        <dbReference type="Proteomes" id="UP000693970"/>
    </source>
</evidence>
<evidence type="ECO:0000256" key="3">
    <source>
        <dbReference type="ARBA" id="ARBA00022692"/>
    </source>
</evidence>
<dbReference type="PANTHER" id="PTHR23130:SF171">
    <property type="entry name" value="OS01G0895300 PROTEIN"/>
    <property type="match status" value="1"/>
</dbReference>
<evidence type="ECO:0000256" key="2">
    <source>
        <dbReference type="ARBA" id="ARBA00022448"/>
    </source>
</evidence>
<comment type="caution">
    <text evidence="11">The sequence shown here is derived from an EMBL/GenBank/DDBJ whole genome shotgun (WGS) entry which is preliminary data.</text>
</comment>
<accession>A0A9K3M4M3</accession>
<keyword evidence="4" id="KW-0249">Electron transport</keyword>
<name>A0A9K3M4M3_9STRA</name>
<keyword evidence="12" id="KW-1185">Reference proteome</keyword>
<reference evidence="11" key="1">
    <citation type="journal article" date="2021" name="Sci. Rep.">
        <title>Diploid genomic architecture of Nitzschia inconspicua, an elite biomass production diatom.</title>
        <authorList>
            <person name="Oliver A."/>
            <person name="Podell S."/>
            <person name="Pinowska A."/>
            <person name="Traller J.C."/>
            <person name="Smith S.R."/>
            <person name="McClure R."/>
            <person name="Beliaev A."/>
            <person name="Bohutskyi P."/>
            <person name="Hill E.A."/>
            <person name="Rabines A."/>
            <person name="Zheng H."/>
            <person name="Allen L.Z."/>
            <person name="Kuo A."/>
            <person name="Grigoriev I.V."/>
            <person name="Allen A.E."/>
            <person name="Hazlebeck D."/>
            <person name="Allen E.E."/>
        </authorList>
    </citation>
    <scope>NUCLEOTIDE SEQUENCE</scope>
    <source>
        <strain evidence="11">Hildebrandi</strain>
    </source>
</reference>
<evidence type="ECO:0000313" key="11">
    <source>
        <dbReference type="EMBL" id="KAG7372031.1"/>
    </source>
</evidence>
<keyword evidence="3 8" id="KW-0812">Transmembrane</keyword>
<keyword evidence="9" id="KW-0732">Signal</keyword>
<evidence type="ECO:0000256" key="7">
    <source>
        <dbReference type="SAM" id="MobiDB-lite"/>
    </source>
</evidence>
<gene>
    <name evidence="11" type="ORF">IV203_018174</name>
</gene>
<feature type="signal peptide" evidence="9">
    <location>
        <begin position="1"/>
        <end position="26"/>
    </location>
</feature>
<protein>
    <submittedName>
        <fullName evidence="11">Cytochrome b561</fullName>
    </submittedName>
</protein>
<evidence type="ECO:0000256" key="4">
    <source>
        <dbReference type="ARBA" id="ARBA00022982"/>
    </source>
</evidence>